<dbReference type="Proteomes" id="UP001281147">
    <property type="component" value="Unassembled WGS sequence"/>
</dbReference>
<keyword evidence="2" id="KW-1185">Reference proteome</keyword>
<reference evidence="1" key="1">
    <citation type="submission" date="2023-07" db="EMBL/GenBank/DDBJ databases">
        <title>Black Yeasts Isolated from many extreme environments.</title>
        <authorList>
            <person name="Coleine C."/>
            <person name="Stajich J.E."/>
            <person name="Selbmann L."/>
        </authorList>
    </citation>
    <scope>NUCLEOTIDE SEQUENCE</scope>
    <source>
        <strain evidence="1">CCFEE 5714</strain>
    </source>
</reference>
<evidence type="ECO:0000313" key="2">
    <source>
        <dbReference type="Proteomes" id="UP001281147"/>
    </source>
</evidence>
<proteinExistence type="predicted"/>
<dbReference type="EMBL" id="JAUTXU010000004">
    <property type="protein sequence ID" value="KAK3724741.1"/>
    <property type="molecule type" value="Genomic_DNA"/>
</dbReference>
<organism evidence="1 2">
    <name type="scientific">Vermiconidia calcicola</name>
    <dbReference type="NCBI Taxonomy" id="1690605"/>
    <lineage>
        <taxon>Eukaryota</taxon>
        <taxon>Fungi</taxon>
        <taxon>Dikarya</taxon>
        <taxon>Ascomycota</taxon>
        <taxon>Pezizomycotina</taxon>
        <taxon>Dothideomycetes</taxon>
        <taxon>Dothideomycetidae</taxon>
        <taxon>Mycosphaerellales</taxon>
        <taxon>Extremaceae</taxon>
        <taxon>Vermiconidia</taxon>
    </lineage>
</organism>
<accession>A0ACC3NXF7</accession>
<gene>
    <name evidence="1" type="ORF">LTR37_000789</name>
</gene>
<comment type="caution">
    <text evidence="1">The sequence shown here is derived from an EMBL/GenBank/DDBJ whole genome shotgun (WGS) entry which is preliminary data.</text>
</comment>
<sequence length="242" mass="27037">MSYSAAVKSSSTPARPSGKEQVGNGESSTKANQSKGSIPRPHHGADGRRRSPSPSQKPKTSDEEETVYVLTLQTDQDHHNRMTALRNKYFPKHLNKLRAHLTLFHALPGSKMDNSILPVIQDIAKQTSRFPIAATHAEKRKRGIAIVVADGKEFEHLRNSLQLPWKRERFLSAQDAASRAKPHYTVMNLVDDGEVVERAFEEVQQGFKIDEGVAVGLGLWKFERGWWRWVRGFEFGGGEGAG</sequence>
<protein>
    <submittedName>
        <fullName evidence="1">Uncharacterized protein</fullName>
    </submittedName>
</protein>
<name>A0ACC3NXF7_9PEZI</name>
<evidence type="ECO:0000313" key="1">
    <source>
        <dbReference type="EMBL" id="KAK3724741.1"/>
    </source>
</evidence>